<feature type="compositionally biased region" description="Polar residues" evidence="2">
    <location>
        <begin position="192"/>
        <end position="208"/>
    </location>
</feature>
<evidence type="ECO:0000256" key="1">
    <source>
        <dbReference type="ARBA" id="ARBA00008334"/>
    </source>
</evidence>
<dbReference type="EMBL" id="OC862360">
    <property type="protein sequence ID" value="CAD7630161.1"/>
    <property type="molecule type" value="Genomic_DNA"/>
</dbReference>
<evidence type="ECO:0000313" key="7">
    <source>
        <dbReference type="Proteomes" id="UP000759131"/>
    </source>
</evidence>
<reference evidence="6" key="1">
    <citation type="submission" date="2020-11" db="EMBL/GenBank/DDBJ databases">
        <authorList>
            <person name="Tran Van P."/>
        </authorList>
    </citation>
    <scope>NUCLEOTIDE SEQUENCE</scope>
</reference>
<sequence>MDQHLYYQQNPNPLPQQPLQQQYYQQNGSAAQMPMSSPNNTYYRPQTPMSSLPGPPPNQHLPQTTPHLQKTMPSVPTQHLQQSQRPPQMQPNSAPEPTKQMNNLSDQMTNISLNGSQPQAFAPQNGLQSQPYPQSHPPPLQHQQQQPPQQHQQQHQPQQQPQQQQPLQPPQQRPPQPTMDNQNWSRPPMPGLQTQPIQSPDAWNSGSVQTSGSSAPPPPQQAFQNNSVLPPFQYQRQSLASQSGPQMHQQMPPPMSNQMPQMSNQMPQMSNQISAPISGGYPPPAATLGMGPPMQSMGPQMHQQMPPMSGQMPPQGMASRYGPQQTAGAPPQPMGQQSNYQQQTQQRLDPEAMPSVVQVIEEDKHKFDSNDNILFTTSIPASVPPLVTTVCDNELSVTNDGGCARPHHIRSTIYQVPIAEDTLKMTGIPLAIVVQPFDDSEVDSRNVVPITNSEIIRCNRCKAYMNPYMRFIDGGRRFQCSLCHHVSEVNSSYFANLDHTGQRLDKFNRPELFLGSYEFRATDEYCRNGVLNARRPHIIFAMELTATSKPILQHLSTHLADIIKNCLPRDPLNTESPPPLVGFLTYNSKIEIYDIINNGHSHIICDVSSTFPPMTTFLVDPLVHFEQIESFLQSLPSLYSNEELETQTVLGPVIEAALLTAQVDTGNWFAGHNPNNTSPSIPVGKMYLFHCTLPNFGTDAETPGRLKPRWTTSPDEIRKLLGTDKEKTILSPDANKYYIGLGQRCVTEFASGVELFLFPPINGSYLDVATLGELVRLTGTGTIYKYFNDFTDRFLIDLKYSLRSTFAFDAIMKVRTSTGVRPHEYIGNYYSRTTSDIECAAINSGCNIAVELKYDDKLPEDEFVVIQVAVLYTAISGERRVRVHNMALSTCQQVADIYRNACCDTAINVLIRQGQLILPEALKLLPMYICGALKCDAIDGGPEMTPDDKAFSQIKLIGAPLILSQVMLYPRVLKIEYDETGAHLKSTQIRCSTHKLVDTNALAYLLENGFYILLFIPNTIGGNSQFLSAVFGSHVDSISKIQPELIYVIRQSIDKLETIFRSFLYEDKKGVNNGVGGDSAKLEGPSYVDLLCHLHREIRTQLN</sequence>
<dbReference type="Pfam" id="PF04811">
    <property type="entry name" value="Sec23_trunk"/>
    <property type="match status" value="1"/>
</dbReference>
<dbReference type="SUPFAM" id="SSF81811">
    <property type="entry name" value="Helical domain of Sec23/24"/>
    <property type="match status" value="1"/>
</dbReference>
<dbReference type="InterPro" id="IPR036465">
    <property type="entry name" value="vWFA_dom_sf"/>
</dbReference>
<dbReference type="GO" id="GO:0070971">
    <property type="term" value="C:endoplasmic reticulum exit site"/>
    <property type="evidence" value="ECO:0007669"/>
    <property type="project" value="TreeGrafter"/>
</dbReference>
<feature type="compositionally biased region" description="Pro residues" evidence="2">
    <location>
        <begin position="167"/>
        <end position="177"/>
    </location>
</feature>
<dbReference type="EMBL" id="CAJPIZ010007785">
    <property type="protein sequence ID" value="CAG2110591.1"/>
    <property type="molecule type" value="Genomic_DNA"/>
</dbReference>
<proteinExistence type="inferred from homology"/>
<dbReference type="Pfam" id="PF04810">
    <property type="entry name" value="zf-Sec23_Sec24"/>
    <property type="match status" value="1"/>
</dbReference>
<feature type="compositionally biased region" description="Low complexity" evidence="2">
    <location>
        <begin position="289"/>
        <end position="346"/>
    </location>
</feature>
<dbReference type="GO" id="GO:0000149">
    <property type="term" value="F:SNARE binding"/>
    <property type="evidence" value="ECO:0007669"/>
    <property type="project" value="TreeGrafter"/>
</dbReference>
<dbReference type="InterPro" id="IPR036175">
    <property type="entry name" value="Sec23/24_helical_dom_sf"/>
</dbReference>
<feature type="compositionally biased region" description="Low complexity" evidence="2">
    <location>
        <begin position="1"/>
        <end position="27"/>
    </location>
</feature>
<dbReference type="PANTHER" id="PTHR13803:SF4">
    <property type="entry name" value="SECRETORY 24CD, ISOFORM C"/>
    <property type="match status" value="1"/>
</dbReference>
<feature type="compositionally biased region" description="Polar residues" evidence="2">
    <location>
        <begin position="28"/>
        <end position="50"/>
    </location>
</feature>
<feature type="compositionally biased region" description="Polar residues" evidence="2">
    <location>
        <begin position="60"/>
        <end position="119"/>
    </location>
</feature>
<dbReference type="InterPro" id="IPR006896">
    <property type="entry name" value="Sec23/24_trunk_dom"/>
</dbReference>
<dbReference type="InterPro" id="IPR006895">
    <property type="entry name" value="Znf_Sec23_Sec24"/>
</dbReference>
<keyword evidence="7" id="KW-1185">Reference proteome</keyword>
<dbReference type="InterPro" id="IPR012990">
    <property type="entry name" value="Beta-sandwich_Sec23_24"/>
</dbReference>
<dbReference type="AlphaFoldDB" id="A0A7R9Q3I8"/>
<dbReference type="OrthoDB" id="49016at2759"/>
<dbReference type="Proteomes" id="UP000759131">
    <property type="component" value="Unassembled WGS sequence"/>
</dbReference>
<protein>
    <submittedName>
        <fullName evidence="6">Uncharacterized protein</fullName>
    </submittedName>
</protein>
<dbReference type="SUPFAM" id="SSF82919">
    <property type="entry name" value="Zn-finger domain of Sec23/24"/>
    <property type="match status" value="1"/>
</dbReference>
<dbReference type="Gene3D" id="2.30.30.380">
    <property type="entry name" value="Zn-finger domain of Sec23/24"/>
    <property type="match status" value="1"/>
</dbReference>
<dbReference type="InterPro" id="IPR050550">
    <property type="entry name" value="SEC23_SEC24_subfamily"/>
</dbReference>
<name>A0A7R9Q3I8_9ACAR</name>
<dbReference type="InterPro" id="IPR036174">
    <property type="entry name" value="Znf_Sec23_Sec24_sf"/>
</dbReference>
<feature type="compositionally biased region" description="Low complexity" evidence="2">
    <location>
        <begin position="241"/>
        <end position="272"/>
    </location>
</feature>
<feature type="region of interest" description="Disordered" evidence="2">
    <location>
        <begin position="1"/>
        <end position="350"/>
    </location>
</feature>
<feature type="compositionally biased region" description="Low complexity" evidence="2">
    <location>
        <begin position="141"/>
        <end position="166"/>
    </location>
</feature>
<dbReference type="SUPFAM" id="SSF53300">
    <property type="entry name" value="vWA-like"/>
    <property type="match status" value="1"/>
</dbReference>
<evidence type="ECO:0000313" key="6">
    <source>
        <dbReference type="EMBL" id="CAD7630161.1"/>
    </source>
</evidence>
<dbReference type="GO" id="GO:0030127">
    <property type="term" value="C:COPII vesicle coat"/>
    <property type="evidence" value="ECO:0007669"/>
    <property type="project" value="InterPro"/>
</dbReference>
<dbReference type="Gene3D" id="3.40.50.410">
    <property type="entry name" value="von Willebrand factor, type A domain"/>
    <property type="match status" value="1"/>
</dbReference>
<feature type="domain" description="Zinc finger Sec23/Sec24-type" evidence="3">
    <location>
        <begin position="455"/>
        <end position="493"/>
    </location>
</feature>
<dbReference type="GO" id="GO:0008270">
    <property type="term" value="F:zinc ion binding"/>
    <property type="evidence" value="ECO:0007669"/>
    <property type="project" value="InterPro"/>
</dbReference>
<comment type="similarity">
    <text evidence="1">Belongs to the SEC23/SEC24 family. SEC24 subfamily.</text>
</comment>
<accession>A0A7R9Q3I8</accession>
<dbReference type="GO" id="GO:0006886">
    <property type="term" value="P:intracellular protein transport"/>
    <property type="evidence" value="ECO:0007669"/>
    <property type="project" value="InterPro"/>
</dbReference>
<dbReference type="Pfam" id="PF08033">
    <property type="entry name" value="Sec23_BS"/>
    <property type="match status" value="1"/>
</dbReference>
<gene>
    <name evidence="6" type="ORF">OSB1V03_LOCUS10574</name>
</gene>
<dbReference type="GO" id="GO:0090110">
    <property type="term" value="P:COPII-coated vesicle cargo loading"/>
    <property type="evidence" value="ECO:0007669"/>
    <property type="project" value="TreeGrafter"/>
</dbReference>
<dbReference type="SUPFAM" id="SSF81995">
    <property type="entry name" value="beta-sandwich domain of Sec23/24"/>
    <property type="match status" value="1"/>
</dbReference>
<dbReference type="PANTHER" id="PTHR13803">
    <property type="entry name" value="SEC24-RELATED PROTEIN"/>
    <property type="match status" value="1"/>
</dbReference>
<feature type="domain" description="Sec23/Sec24 beta-sandwich" evidence="5">
    <location>
        <begin position="807"/>
        <end position="890"/>
    </location>
</feature>
<organism evidence="6">
    <name type="scientific">Medioppia subpectinata</name>
    <dbReference type="NCBI Taxonomy" id="1979941"/>
    <lineage>
        <taxon>Eukaryota</taxon>
        <taxon>Metazoa</taxon>
        <taxon>Ecdysozoa</taxon>
        <taxon>Arthropoda</taxon>
        <taxon>Chelicerata</taxon>
        <taxon>Arachnida</taxon>
        <taxon>Acari</taxon>
        <taxon>Acariformes</taxon>
        <taxon>Sarcoptiformes</taxon>
        <taxon>Oribatida</taxon>
        <taxon>Brachypylina</taxon>
        <taxon>Oppioidea</taxon>
        <taxon>Oppiidae</taxon>
        <taxon>Medioppia</taxon>
    </lineage>
</organism>
<feature type="domain" description="Sec23/Sec24 trunk" evidence="4">
    <location>
        <begin position="554"/>
        <end position="788"/>
    </location>
</feature>
<evidence type="ECO:0000256" key="2">
    <source>
        <dbReference type="SAM" id="MobiDB-lite"/>
    </source>
</evidence>
<dbReference type="Gene3D" id="1.20.120.730">
    <property type="entry name" value="Sec23/Sec24 helical domain"/>
    <property type="match status" value="2"/>
</dbReference>
<evidence type="ECO:0000259" key="3">
    <source>
        <dbReference type="Pfam" id="PF04810"/>
    </source>
</evidence>
<evidence type="ECO:0000259" key="5">
    <source>
        <dbReference type="Pfam" id="PF08033"/>
    </source>
</evidence>
<evidence type="ECO:0000259" key="4">
    <source>
        <dbReference type="Pfam" id="PF04811"/>
    </source>
</evidence>